<proteinExistence type="predicted"/>
<dbReference type="EMBL" id="KV417510">
    <property type="protein sequence ID" value="KZP27252.1"/>
    <property type="molecule type" value="Genomic_DNA"/>
</dbReference>
<dbReference type="OrthoDB" id="3171356at2759"/>
<protein>
    <submittedName>
        <fullName evidence="1">Uncharacterized protein</fullName>
    </submittedName>
</protein>
<dbReference type="STRING" id="436010.A0A166QKC4"/>
<sequence>MRKMIYTPHHASNHLAFLQTEIYDFTHGLVKVTLPPPPIAFRALLTRIHTCIDPQQHCWQDTGRQFDCLLLFRRSFTDVIVISNRGHRLGVFKKWLPGAEELLTTAIGDCPKQGILRSVVPTWAWGLVCRVPNARDRPIRSISFSSPAFLHLTGFLSRRSWLR</sequence>
<dbReference type="Proteomes" id="UP000076532">
    <property type="component" value="Unassembled WGS sequence"/>
</dbReference>
<evidence type="ECO:0000313" key="2">
    <source>
        <dbReference type="Proteomes" id="UP000076532"/>
    </source>
</evidence>
<organism evidence="1 2">
    <name type="scientific">Athelia psychrophila</name>
    <dbReference type="NCBI Taxonomy" id="1759441"/>
    <lineage>
        <taxon>Eukaryota</taxon>
        <taxon>Fungi</taxon>
        <taxon>Dikarya</taxon>
        <taxon>Basidiomycota</taxon>
        <taxon>Agaricomycotina</taxon>
        <taxon>Agaricomycetes</taxon>
        <taxon>Agaricomycetidae</taxon>
        <taxon>Atheliales</taxon>
        <taxon>Atheliaceae</taxon>
        <taxon>Athelia</taxon>
    </lineage>
</organism>
<dbReference type="AlphaFoldDB" id="A0A166QKC4"/>
<reference evidence="1 2" key="1">
    <citation type="journal article" date="2016" name="Mol. Biol. Evol.">
        <title>Comparative Genomics of Early-Diverging Mushroom-Forming Fungi Provides Insights into the Origins of Lignocellulose Decay Capabilities.</title>
        <authorList>
            <person name="Nagy L.G."/>
            <person name="Riley R."/>
            <person name="Tritt A."/>
            <person name="Adam C."/>
            <person name="Daum C."/>
            <person name="Floudas D."/>
            <person name="Sun H."/>
            <person name="Yadav J.S."/>
            <person name="Pangilinan J."/>
            <person name="Larsson K.H."/>
            <person name="Matsuura K."/>
            <person name="Barry K."/>
            <person name="Labutti K."/>
            <person name="Kuo R."/>
            <person name="Ohm R.A."/>
            <person name="Bhattacharya S.S."/>
            <person name="Shirouzu T."/>
            <person name="Yoshinaga Y."/>
            <person name="Martin F.M."/>
            <person name="Grigoriev I.V."/>
            <person name="Hibbett D.S."/>
        </authorList>
    </citation>
    <scope>NUCLEOTIDE SEQUENCE [LARGE SCALE GENOMIC DNA]</scope>
    <source>
        <strain evidence="1 2">CBS 109695</strain>
    </source>
</reference>
<evidence type="ECO:0000313" key="1">
    <source>
        <dbReference type="EMBL" id="KZP27252.1"/>
    </source>
</evidence>
<name>A0A166QKC4_9AGAM</name>
<keyword evidence="2" id="KW-1185">Reference proteome</keyword>
<gene>
    <name evidence="1" type="ORF">FIBSPDRAFT_322622</name>
</gene>
<accession>A0A166QKC4</accession>